<organism evidence="1">
    <name type="scientific">Rhizophora mucronata</name>
    <name type="common">Asiatic mangrove</name>
    <dbReference type="NCBI Taxonomy" id="61149"/>
    <lineage>
        <taxon>Eukaryota</taxon>
        <taxon>Viridiplantae</taxon>
        <taxon>Streptophyta</taxon>
        <taxon>Embryophyta</taxon>
        <taxon>Tracheophyta</taxon>
        <taxon>Spermatophyta</taxon>
        <taxon>Magnoliopsida</taxon>
        <taxon>eudicotyledons</taxon>
        <taxon>Gunneridae</taxon>
        <taxon>Pentapetalae</taxon>
        <taxon>rosids</taxon>
        <taxon>fabids</taxon>
        <taxon>Malpighiales</taxon>
        <taxon>Rhizophoraceae</taxon>
        <taxon>Rhizophora</taxon>
    </lineage>
</organism>
<evidence type="ECO:0000313" key="1">
    <source>
        <dbReference type="EMBL" id="MBX60301.1"/>
    </source>
</evidence>
<name>A0A2P2Q011_RHIMU</name>
<reference evidence="1" key="1">
    <citation type="submission" date="2018-02" db="EMBL/GenBank/DDBJ databases">
        <title>Rhizophora mucronata_Transcriptome.</title>
        <authorList>
            <person name="Meera S.P."/>
            <person name="Sreeshan A."/>
            <person name="Augustine A."/>
        </authorList>
    </citation>
    <scope>NUCLEOTIDE SEQUENCE</scope>
    <source>
        <tissue evidence="1">Leaf</tissue>
    </source>
</reference>
<sequence length="14" mass="1623">MFVHNLHASCCLFT</sequence>
<protein>
    <submittedName>
        <fullName evidence="1">Uncharacterized protein</fullName>
    </submittedName>
</protein>
<proteinExistence type="predicted"/>
<dbReference type="EMBL" id="GGEC01079817">
    <property type="protein sequence ID" value="MBX60301.1"/>
    <property type="molecule type" value="Transcribed_RNA"/>
</dbReference>
<accession>A0A2P2Q011</accession>